<gene>
    <name evidence="3" type="ORF">Mal48_09680</name>
</gene>
<name>A0A517QJB5_9PLAN</name>
<dbReference type="KEGG" id="tpol:Mal48_09680"/>
<evidence type="ECO:0000313" key="3">
    <source>
        <dbReference type="EMBL" id="QDT31733.1"/>
    </source>
</evidence>
<dbReference type="Proteomes" id="UP000315724">
    <property type="component" value="Chromosome"/>
</dbReference>
<protein>
    <recommendedName>
        <fullName evidence="2">DUF1570 domain-containing protein</fullName>
    </recommendedName>
</protein>
<dbReference type="Pfam" id="PF07607">
    <property type="entry name" value="DUF1570"/>
    <property type="match status" value="1"/>
</dbReference>
<feature type="domain" description="DUF1570" evidence="2">
    <location>
        <begin position="228"/>
        <end position="340"/>
    </location>
</feature>
<evidence type="ECO:0000259" key="2">
    <source>
        <dbReference type="Pfam" id="PF07607"/>
    </source>
</evidence>
<sequence>MFNMRFDRHSKLESIVQLRLFLLFMISAFLHSSSLLAESYTYVDEDGKQVTLEARSIGAGQGFQALERRDGQLQIVPSSVIVDRSPGEGPKRFDREEMSEMLAKRFGEELTRFQLQGNFVIGLVLTAPIEKTSESKASAFIQKASRFMNRVDEVFLRYAKSRKFPLYEPQFPLVLLIFESDDDFNEYAAEATGGTGLSAANIAGFYSPITNWLAVRMSSCDSFEVPLHEAIHQQMYNRVFQRLAPIPKWFDEGIATGFEGEGERISISPAKVNPRYAAQAQRMSGRVNWRSVIENDAAFTADVLAGEAYTLAWCMHWLLANKHQDEYEAYVQELASREPLGRLDAEERANRFKTALDVSIVDLQKEFPDALNFAIKRQRIRPKPTRTDGGSTSAQALGLADLKVVRSRIGRLTASGTFKNMSPLRSMTFYLTVESGDGTYAEWVIVDLKPGRRQEIDSQQLTKRFRPAVQMPRGTYRVFIRSTPADTRDSSNWANGTVPGPYLAR</sequence>
<feature type="region of interest" description="Disordered" evidence="1">
    <location>
        <begin position="486"/>
        <end position="505"/>
    </location>
</feature>
<reference evidence="3 4" key="1">
    <citation type="submission" date="2019-02" db="EMBL/GenBank/DDBJ databases">
        <title>Deep-cultivation of Planctomycetes and their phenomic and genomic characterization uncovers novel biology.</title>
        <authorList>
            <person name="Wiegand S."/>
            <person name="Jogler M."/>
            <person name="Boedeker C."/>
            <person name="Pinto D."/>
            <person name="Vollmers J."/>
            <person name="Rivas-Marin E."/>
            <person name="Kohn T."/>
            <person name="Peeters S.H."/>
            <person name="Heuer A."/>
            <person name="Rast P."/>
            <person name="Oberbeckmann S."/>
            <person name="Bunk B."/>
            <person name="Jeske O."/>
            <person name="Meyerdierks A."/>
            <person name="Storesund J.E."/>
            <person name="Kallscheuer N."/>
            <person name="Luecker S."/>
            <person name="Lage O.M."/>
            <person name="Pohl T."/>
            <person name="Merkel B.J."/>
            <person name="Hornburger P."/>
            <person name="Mueller R.-W."/>
            <person name="Bruemmer F."/>
            <person name="Labrenz M."/>
            <person name="Spormann A.M."/>
            <person name="Op den Camp H."/>
            <person name="Overmann J."/>
            <person name="Amann R."/>
            <person name="Jetten M.S.M."/>
            <person name="Mascher T."/>
            <person name="Medema M.H."/>
            <person name="Devos D.P."/>
            <person name="Kaster A.-K."/>
            <person name="Ovreas L."/>
            <person name="Rohde M."/>
            <person name="Galperin M.Y."/>
            <person name="Jogler C."/>
        </authorList>
    </citation>
    <scope>NUCLEOTIDE SEQUENCE [LARGE SCALE GENOMIC DNA]</scope>
    <source>
        <strain evidence="3 4">Mal48</strain>
    </source>
</reference>
<dbReference type="InterPro" id="IPR011464">
    <property type="entry name" value="DUF1570"/>
</dbReference>
<accession>A0A517QJB5</accession>
<organism evidence="3 4">
    <name type="scientific">Thalassoglobus polymorphus</name>
    <dbReference type="NCBI Taxonomy" id="2527994"/>
    <lineage>
        <taxon>Bacteria</taxon>
        <taxon>Pseudomonadati</taxon>
        <taxon>Planctomycetota</taxon>
        <taxon>Planctomycetia</taxon>
        <taxon>Planctomycetales</taxon>
        <taxon>Planctomycetaceae</taxon>
        <taxon>Thalassoglobus</taxon>
    </lineage>
</organism>
<dbReference type="AlphaFoldDB" id="A0A517QJB5"/>
<keyword evidence="4" id="KW-1185">Reference proteome</keyword>
<proteinExistence type="predicted"/>
<evidence type="ECO:0000313" key="4">
    <source>
        <dbReference type="Proteomes" id="UP000315724"/>
    </source>
</evidence>
<evidence type="ECO:0000256" key="1">
    <source>
        <dbReference type="SAM" id="MobiDB-lite"/>
    </source>
</evidence>
<dbReference type="EMBL" id="CP036267">
    <property type="protein sequence ID" value="QDT31733.1"/>
    <property type="molecule type" value="Genomic_DNA"/>
</dbReference>